<evidence type="ECO:0000256" key="1">
    <source>
        <dbReference type="SAM" id="Phobius"/>
    </source>
</evidence>
<organism evidence="2 3">
    <name type="scientific">Halobacillus naozhouensis</name>
    <dbReference type="NCBI Taxonomy" id="554880"/>
    <lineage>
        <taxon>Bacteria</taxon>
        <taxon>Bacillati</taxon>
        <taxon>Bacillota</taxon>
        <taxon>Bacilli</taxon>
        <taxon>Bacillales</taxon>
        <taxon>Bacillaceae</taxon>
        <taxon>Halobacillus</taxon>
    </lineage>
</organism>
<feature type="transmembrane region" description="Helical" evidence="1">
    <location>
        <begin position="34"/>
        <end position="51"/>
    </location>
</feature>
<keyword evidence="1" id="KW-1133">Transmembrane helix</keyword>
<accession>A0ABY8IWR0</accession>
<keyword evidence="1" id="KW-0472">Membrane</keyword>
<evidence type="ECO:0000313" key="2">
    <source>
        <dbReference type="EMBL" id="WFT74658.1"/>
    </source>
</evidence>
<dbReference type="Proteomes" id="UP001221597">
    <property type="component" value="Chromosome"/>
</dbReference>
<reference evidence="2 3" key="1">
    <citation type="submission" date="2023-04" db="EMBL/GenBank/DDBJ databases">
        <title>Genome sequence of Halobacillus naozhouensis KACC 21980.</title>
        <authorList>
            <person name="Kim S."/>
            <person name="Heo J."/>
            <person name="Kwon S.-W."/>
        </authorList>
    </citation>
    <scope>NUCLEOTIDE SEQUENCE [LARGE SCALE GENOMIC DNA]</scope>
    <source>
        <strain evidence="2 3">KCTC 13234</strain>
    </source>
</reference>
<keyword evidence="1" id="KW-0812">Transmembrane</keyword>
<evidence type="ECO:0000313" key="3">
    <source>
        <dbReference type="Proteomes" id="UP001221597"/>
    </source>
</evidence>
<proteinExistence type="predicted"/>
<gene>
    <name evidence="2" type="ORF">P9989_20290</name>
</gene>
<keyword evidence="3" id="KW-1185">Reference proteome</keyword>
<sequence>MQKKVSIAGWLLFFIGACFWIADVSLPFVDIDSVLVGIGAVLLLISGIMKMKDQQME</sequence>
<dbReference type="EMBL" id="CP121671">
    <property type="protein sequence ID" value="WFT74658.1"/>
    <property type="molecule type" value="Genomic_DNA"/>
</dbReference>
<protein>
    <submittedName>
        <fullName evidence="2">Uncharacterized protein</fullName>
    </submittedName>
</protein>
<dbReference type="RefSeq" id="WP_283076654.1">
    <property type="nucleotide sequence ID" value="NZ_CP121671.1"/>
</dbReference>
<name>A0ABY8IWR0_9BACI</name>
<feature type="transmembrane region" description="Helical" evidence="1">
    <location>
        <begin position="7"/>
        <end position="28"/>
    </location>
</feature>
<dbReference type="PROSITE" id="PS51257">
    <property type="entry name" value="PROKAR_LIPOPROTEIN"/>
    <property type="match status" value="1"/>
</dbReference>